<evidence type="ECO:0000256" key="2">
    <source>
        <dbReference type="ARBA" id="ARBA00022598"/>
    </source>
</evidence>
<dbReference type="GO" id="GO:0070566">
    <property type="term" value="F:adenylyltransferase activity"/>
    <property type="evidence" value="ECO:0007669"/>
    <property type="project" value="TreeGrafter"/>
</dbReference>
<gene>
    <name evidence="7" type="ORF">SAMN04487819_103320</name>
</gene>
<dbReference type="CDD" id="cd05931">
    <property type="entry name" value="FAAL"/>
    <property type="match status" value="1"/>
</dbReference>
<dbReference type="Pfam" id="PF00501">
    <property type="entry name" value="AMP-binding"/>
    <property type="match status" value="1"/>
</dbReference>
<dbReference type="GO" id="GO:0005886">
    <property type="term" value="C:plasma membrane"/>
    <property type="evidence" value="ECO:0007669"/>
    <property type="project" value="TreeGrafter"/>
</dbReference>
<reference evidence="8" key="1">
    <citation type="submission" date="2016-10" db="EMBL/GenBank/DDBJ databases">
        <authorList>
            <person name="Varghese N."/>
            <person name="Submissions S."/>
        </authorList>
    </citation>
    <scope>NUCLEOTIDE SEQUENCE [LARGE SCALE GENOMIC DNA]</scope>
    <source>
        <strain evidence="8">DSM 45004</strain>
    </source>
</reference>
<dbReference type="GO" id="GO:0016874">
    <property type="term" value="F:ligase activity"/>
    <property type="evidence" value="ECO:0007669"/>
    <property type="project" value="UniProtKB-KW"/>
</dbReference>
<dbReference type="RefSeq" id="WP_092924906.1">
    <property type="nucleotide sequence ID" value="NZ_FOMZ01000003.1"/>
</dbReference>
<sequence length="589" mass="64144">MESTAAEFAPHDGVTTLTGYLDRSVAERPDATAITFVDYEASKDGLTTSLTISELHRRVRAVAAWTAHRCDPGERVAILAPQGIEYVIGFLGAIRAGAIAVPLFQPDMPGQEGRLDAVLDDCEPACVLTTKDAFDRVREVIRQRGGRAPREFLAVDTLQEEWSSESLPPTAAPDDVAYLQYTSGSTRVPAGVRITHANVVANARQALSAYFGERIEGGATVSWLPLFHDMGLVLSVAAPVVGGIKSVLLDPAAFLRQPGRWLRQLAANPRCITAAPNFAFDYTAARVTDREKAWTRLDRVVAMINGSEPVLPSTVERFNRAFEFCGLRPETHRCSFGLAEATVFVATSPAGTAPRSVRFDRDSLGGGAAVTADDDAPSSTLVSCGSPLGQRVAIVDPESHRPLPDAAVGEIWVNGPNIGQGYWNWDGAASDEVFRARLHEAGELPETGWLRTGDLGVRYDGELFVTGRIKDLIILDGRNHYPQDLEQTVEQRSEVRKHHTAAFSVSVDDTERVVIAAEYSRSLPPERRFPSEIEAALRKDIANAHGVSVHELLLLEPDTVPHTSSGKVARRECRRRYLDGELSSEKAHD</sequence>
<dbReference type="GO" id="GO:0006633">
    <property type="term" value="P:fatty acid biosynthetic process"/>
    <property type="evidence" value="ECO:0007669"/>
    <property type="project" value="TreeGrafter"/>
</dbReference>
<dbReference type="InterPro" id="IPR042099">
    <property type="entry name" value="ANL_N_sf"/>
</dbReference>
<dbReference type="EMBL" id="FOMZ01000003">
    <property type="protein sequence ID" value="SFD81524.1"/>
    <property type="molecule type" value="Genomic_DNA"/>
</dbReference>
<keyword evidence="8" id="KW-1185">Reference proteome</keyword>
<dbReference type="InterPro" id="IPR045851">
    <property type="entry name" value="AMP-bd_C_sf"/>
</dbReference>
<evidence type="ECO:0000313" key="8">
    <source>
        <dbReference type="Proteomes" id="UP000198716"/>
    </source>
</evidence>
<keyword evidence="2 7" id="KW-0436">Ligase</keyword>
<dbReference type="GO" id="GO:0071766">
    <property type="term" value="P:Actinobacterium-type cell wall biogenesis"/>
    <property type="evidence" value="ECO:0007669"/>
    <property type="project" value="UniProtKB-ARBA"/>
</dbReference>
<evidence type="ECO:0000256" key="4">
    <source>
        <dbReference type="ARBA" id="ARBA00023098"/>
    </source>
</evidence>
<dbReference type="Pfam" id="PF23024">
    <property type="entry name" value="AMP-dom_DIP2-like"/>
    <property type="match status" value="1"/>
</dbReference>
<name>A0A1I1VF19_9ACTN</name>
<dbReference type="AlphaFoldDB" id="A0A1I1VF19"/>
<dbReference type="InterPro" id="IPR000873">
    <property type="entry name" value="AMP-dep_synth/lig_dom"/>
</dbReference>
<accession>A0A1I1VF19</accession>
<evidence type="ECO:0000256" key="1">
    <source>
        <dbReference type="ARBA" id="ARBA00006432"/>
    </source>
</evidence>
<dbReference type="Proteomes" id="UP000198716">
    <property type="component" value="Unassembled WGS sequence"/>
</dbReference>
<feature type="domain" description="AMP-binding enzyme C-terminal" evidence="6">
    <location>
        <begin position="471"/>
        <end position="585"/>
    </location>
</feature>
<organism evidence="7 8">
    <name type="scientific">Actinopolyspora alba</name>
    <dbReference type="NCBI Taxonomy" id="673379"/>
    <lineage>
        <taxon>Bacteria</taxon>
        <taxon>Bacillati</taxon>
        <taxon>Actinomycetota</taxon>
        <taxon>Actinomycetes</taxon>
        <taxon>Actinopolysporales</taxon>
        <taxon>Actinopolysporaceae</taxon>
        <taxon>Actinopolyspora</taxon>
        <taxon>Actinopolyspora alba group</taxon>
    </lineage>
</organism>
<proteinExistence type="inferred from homology"/>
<feature type="domain" description="AMP-dependent synthetase/ligase" evidence="5">
    <location>
        <begin position="22"/>
        <end position="423"/>
    </location>
</feature>
<dbReference type="InterPro" id="IPR040097">
    <property type="entry name" value="FAAL/FAAC"/>
</dbReference>
<dbReference type="FunFam" id="3.40.50.12780:FF:000013">
    <property type="entry name" value="Long-chain-fatty-acid--AMP ligase FadD32"/>
    <property type="match status" value="1"/>
</dbReference>
<keyword evidence="3" id="KW-0276">Fatty acid metabolism</keyword>
<dbReference type="PANTHER" id="PTHR22754">
    <property type="entry name" value="DISCO-INTERACTING PROTEIN 2 DIP2 -RELATED"/>
    <property type="match status" value="1"/>
</dbReference>
<dbReference type="PANTHER" id="PTHR22754:SF32">
    <property type="entry name" value="DISCO-INTERACTING PROTEIN 2"/>
    <property type="match status" value="1"/>
</dbReference>
<evidence type="ECO:0000259" key="6">
    <source>
        <dbReference type="Pfam" id="PF23024"/>
    </source>
</evidence>
<evidence type="ECO:0000259" key="5">
    <source>
        <dbReference type="Pfam" id="PF00501"/>
    </source>
</evidence>
<dbReference type="SUPFAM" id="SSF56801">
    <property type="entry name" value="Acetyl-CoA synthetase-like"/>
    <property type="match status" value="1"/>
</dbReference>
<evidence type="ECO:0000256" key="3">
    <source>
        <dbReference type="ARBA" id="ARBA00022832"/>
    </source>
</evidence>
<dbReference type="InterPro" id="IPR025110">
    <property type="entry name" value="AMP-bd_C"/>
</dbReference>
<evidence type="ECO:0000313" key="7">
    <source>
        <dbReference type="EMBL" id="SFD81524.1"/>
    </source>
</evidence>
<dbReference type="Gene3D" id="3.30.300.30">
    <property type="match status" value="1"/>
</dbReference>
<dbReference type="Gene3D" id="3.40.50.12780">
    <property type="entry name" value="N-terminal domain of ligase-like"/>
    <property type="match status" value="1"/>
</dbReference>
<comment type="similarity">
    <text evidence="1">Belongs to the ATP-dependent AMP-binding enzyme family.</text>
</comment>
<protein>
    <submittedName>
        <fullName evidence="7">Acyl-CoA synthetase (AMP-forming)/AMP-acid ligase II</fullName>
    </submittedName>
</protein>
<keyword evidence="4" id="KW-0443">Lipid metabolism</keyword>